<dbReference type="AlphaFoldDB" id="A0A428GU19"/>
<reference evidence="1 2" key="1">
    <citation type="submission" date="2018-11" db="EMBL/GenBank/DDBJ databases">
        <title>Species Designations Belie Phenotypic and Genotypic Heterogeneity in Oral Streptococci.</title>
        <authorList>
            <person name="Velsko I."/>
        </authorList>
    </citation>
    <scope>NUCLEOTIDE SEQUENCE [LARGE SCALE GENOMIC DNA]</scope>
    <source>
        <strain evidence="1 2">A54</strain>
    </source>
</reference>
<gene>
    <name evidence="1" type="ORF">D8794_06830</name>
</gene>
<name>A0A428GU19_STRCR</name>
<dbReference type="Proteomes" id="UP000277890">
    <property type="component" value="Unassembled WGS sequence"/>
</dbReference>
<protein>
    <submittedName>
        <fullName evidence="1">Uncharacterized protein</fullName>
    </submittedName>
</protein>
<evidence type="ECO:0000313" key="2">
    <source>
        <dbReference type="Proteomes" id="UP000277890"/>
    </source>
</evidence>
<proteinExistence type="predicted"/>
<sequence>MTLSDQEVRKLQLGLKENVKNSEGEVINAGTDDNPDFYQIVYRQDSITQAMAVVPVDSEDGANPNYQETTIVVAGTQMPFENSKEFENQPYFWKKNRDIVDSSERAFFASGAFGIFPGMLTPQSDDIDMFYQITEEKIKSHNGIISNMSGHSQAGPGVAYTASKYGLKQNRPIKVTNFMDFAAKKAVDTGGISKEQVAYLNKNATIYRDSRSDVVFLDGNSGYVPYGQTMRFEVLEGEDGHSPRTPVMKGNKLDVDYYYKRNLFATGMTEKQVRKIAEYKAKTYKVNVAIANYGLEMDKVTPEYYVREYLKEYGDFAPEPSKQELLTLKRRRIDELHASLKTTTGSQMISLREELVRTSAQTAQLQAEVYEQAIKDKLANAKESVSQHITELRSAAYTLAHNLSGGEIEGLLSELSFELAWNTGIEAATLSSANSYQKEMTSIAGKLNKAADRIVEIDQKGSQIFGEL</sequence>
<dbReference type="RefSeq" id="WP_125371438.1">
    <property type="nucleotide sequence ID" value="NZ_RJPO01000009.1"/>
</dbReference>
<accession>A0A428GU19</accession>
<evidence type="ECO:0000313" key="1">
    <source>
        <dbReference type="EMBL" id="RSJ85499.1"/>
    </source>
</evidence>
<comment type="caution">
    <text evidence="1">The sequence shown here is derived from an EMBL/GenBank/DDBJ whole genome shotgun (WGS) entry which is preliminary data.</text>
</comment>
<organism evidence="1 2">
    <name type="scientific">Streptococcus cristatus</name>
    <dbReference type="NCBI Taxonomy" id="45634"/>
    <lineage>
        <taxon>Bacteria</taxon>
        <taxon>Bacillati</taxon>
        <taxon>Bacillota</taxon>
        <taxon>Bacilli</taxon>
        <taxon>Lactobacillales</taxon>
        <taxon>Streptococcaceae</taxon>
        <taxon>Streptococcus</taxon>
    </lineage>
</organism>
<dbReference type="EMBL" id="RJPQ01000008">
    <property type="protein sequence ID" value="RSJ85499.1"/>
    <property type="molecule type" value="Genomic_DNA"/>
</dbReference>